<evidence type="ECO:0000256" key="2">
    <source>
        <dbReference type="SAM" id="MobiDB-lite"/>
    </source>
</evidence>
<dbReference type="EMBL" id="CAJOBC010000104">
    <property type="protein sequence ID" value="CAF3537292.1"/>
    <property type="molecule type" value="Genomic_DNA"/>
</dbReference>
<feature type="domain" description="Chromatin target of PRMT1 protein C-terminal" evidence="3">
    <location>
        <begin position="198"/>
        <end position="275"/>
    </location>
</feature>
<protein>
    <recommendedName>
        <fullName evidence="3">Chromatin target of PRMT1 protein C-terminal domain-containing protein</fullName>
    </recommendedName>
</protein>
<keyword evidence="1" id="KW-0694">RNA-binding</keyword>
<dbReference type="OrthoDB" id="446014at2759"/>
<feature type="compositionally biased region" description="Low complexity" evidence="2">
    <location>
        <begin position="165"/>
        <end position="176"/>
    </location>
</feature>
<evidence type="ECO:0000259" key="3">
    <source>
        <dbReference type="SMART" id="SM01218"/>
    </source>
</evidence>
<dbReference type="InterPro" id="IPR025715">
    <property type="entry name" value="FoP_C"/>
</dbReference>
<dbReference type="EMBL" id="CAJNOK010000732">
    <property type="protein sequence ID" value="CAF0771841.1"/>
    <property type="molecule type" value="Genomic_DNA"/>
</dbReference>
<feature type="compositionally biased region" description="Low complexity" evidence="2">
    <location>
        <begin position="232"/>
        <end position="253"/>
    </location>
</feature>
<feature type="compositionally biased region" description="Polar residues" evidence="2">
    <location>
        <begin position="177"/>
        <end position="189"/>
    </location>
</feature>
<evidence type="ECO:0000313" key="8">
    <source>
        <dbReference type="Proteomes" id="UP000663829"/>
    </source>
</evidence>
<evidence type="ECO:0000313" key="7">
    <source>
        <dbReference type="EMBL" id="CAF3552679.1"/>
    </source>
</evidence>
<proteinExistence type="predicted"/>
<dbReference type="AlphaFoldDB" id="A0A813PVW3"/>
<name>A0A813PVW3_9BILA</name>
<dbReference type="EMBL" id="CAJNOQ010000104">
    <property type="protein sequence ID" value="CAF0756851.1"/>
    <property type="molecule type" value="Genomic_DNA"/>
</dbReference>
<dbReference type="EMBL" id="CAJOBA010000732">
    <property type="protein sequence ID" value="CAF3552679.1"/>
    <property type="molecule type" value="Genomic_DNA"/>
</dbReference>
<dbReference type="SMART" id="SM01218">
    <property type="entry name" value="FoP_duplication"/>
    <property type="match status" value="1"/>
</dbReference>
<evidence type="ECO:0000256" key="1">
    <source>
        <dbReference type="ARBA" id="ARBA00022884"/>
    </source>
</evidence>
<dbReference type="Proteomes" id="UP000682733">
    <property type="component" value="Unassembled WGS sequence"/>
</dbReference>
<keyword evidence="8" id="KW-1185">Reference proteome</keyword>
<reference evidence="4" key="1">
    <citation type="submission" date="2021-02" db="EMBL/GenBank/DDBJ databases">
        <authorList>
            <person name="Nowell W R."/>
        </authorList>
    </citation>
    <scope>NUCLEOTIDE SEQUENCE</scope>
</reference>
<dbReference type="Proteomes" id="UP000677228">
    <property type="component" value="Unassembled WGS sequence"/>
</dbReference>
<dbReference type="PANTHER" id="PTHR48426:SF1">
    <property type="entry name" value="CHROMATIN TARGET OF PRMT1 PROTEIN"/>
    <property type="match status" value="1"/>
</dbReference>
<evidence type="ECO:0000313" key="5">
    <source>
        <dbReference type="EMBL" id="CAF0771841.1"/>
    </source>
</evidence>
<comment type="caution">
    <text evidence="4">The sequence shown here is derived from an EMBL/GenBank/DDBJ whole genome shotgun (WGS) entry which is preliminary data.</text>
</comment>
<sequence length="287" mass="32206">MTMSAITGKIVLRNATKVSLDRRFGDIAKQTPRYQANFQPHVTIPNIRDEIFQQKRASANERRQDIMMRNRPAALDIANRLKKRSISYRLGRGFGNYNRGGMGRFNLNQRLSGTPRIIHRIGFGRGRRIGGSLFSPRGANRSPRGGGLMRGRERIGVRNFRGRFNRGFNNRFNNNNLQSNQNSERNSFQSGRGRGTSLRGSRGNRGSGNNIRGNSNRGVGNFRGRGRGRGGARNSGNNKNQSKNNNNNSNDNNTSITKEKLDSDLDFYMSQTKIDDGFDITYANGSN</sequence>
<feature type="compositionally biased region" description="Low complexity" evidence="2">
    <location>
        <begin position="207"/>
        <end position="222"/>
    </location>
</feature>
<dbReference type="Proteomes" id="UP000663829">
    <property type="component" value="Unassembled WGS sequence"/>
</dbReference>
<gene>
    <name evidence="4" type="ORF">GPM918_LOCUS1159</name>
    <name evidence="5" type="ORF">OVA965_LOCUS3125</name>
    <name evidence="6" type="ORF">SRO942_LOCUS1159</name>
    <name evidence="7" type="ORF">TMI583_LOCUS3124</name>
</gene>
<dbReference type="PANTHER" id="PTHR48426">
    <property type="entry name" value="CHROMATIN TARGET OF PRMT1 PROTEIN"/>
    <property type="match status" value="1"/>
</dbReference>
<accession>A0A813PVW3</accession>
<dbReference type="Proteomes" id="UP000681722">
    <property type="component" value="Unassembled WGS sequence"/>
</dbReference>
<evidence type="ECO:0000313" key="4">
    <source>
        <dbReference type="EMBL" id="CAF0756851.1"/>
    </source>
</evidence>
<feature type="region of interest" description="Disordered" evidence="2">
    <location>
        <begin position="128"/>
        <end position="257"/>
    </location>
</feature>
<evidence type="ECO:0000313" key="6">
    <source>
        <dbReference type="EMBL" id="CAF3537292.1"/>
    </source>
</evidence>
<dbReference type="InterPro" id="IPR052656">
    <property type="entry name" value="CTOP_PRMT1"/>
</dbReference>
<organism evidence="4 8">
    <name type="scientific">Didymodactylos carnosus</name>
    <dbReference type="NCBI Taxonomy" id="1234261"/>
    <lineage>
        <taxon>Eukaryota</taxon>
        <taxon>Metazoa</taxon>
        <taxon>Spiralia</taxon>
        <taxon>Gnathifera</taxon>
        <taxon>Rotifera</taxon>
        <taxon>Eurotatoria</taxon>
        <taxon>Bdelloidea</taxon>
        <taxon>Philodinida</taxon>
        <taxon>Philodinidae</taxon>
        <taxon>Didymodactylos</taxon>
    </lineage>
</organism>
<dbReference type="GO" id="GO:0003723">
    <property type="term" value="F:RNA binding"/>
    <property type="evidence" value="ECO:0007669"/>
    <property type="project" value="UniProtKB-KW"/>
</dbReference>